<feature type="region of interest" description="Disordered" evidence="1">
    <location>
        <begin position="1"/>
        <end position="24"/>
    </location>
</feature>
<dbReference type="AlphaFoldDB" id="A0AAV5GRW3"/>
<dbReference type="EMBL" id="BQKY01000010">
    <property type="protein sequence ID" value="GJN92250.1"/>
    <property type="molecule type" value="Genomic_DNA"/>
</dbReference>
<gene>
    <name evidence="2" type="ORF">Rhopal_005280-T1</name>
</gene>
<reference evidence="2 3" key="1">
    <citation type="submission" date="2021-12" db="EMBL/GenBank/DDBJ databases">
        <title>High titer production of polyol ester of fatty acids by Rhodotorula paludigena BS15 towards product separation-free biomass refinery.</title>
        <authorList>
            <person name="Mano J."/>
            <person name="Ono H."/>
            <person name="Tanaka T."/>
            <person name="Naito K."/>
            <person name="Sushida H."/>
            <person name="Ike M."/>
            <person name="Tokuyasu K."/>
            <person name="Kitaoka M."/>
        </authorList>
    </citation>
    <scope>NUCLEOTIDE SEQUENCE [LARGE SCALE GENOMIC DNA]</scope>
    <source>
        <strain evidence="2 3">BS15</strain>
    </source>
</reference>
<comment type="caution">
    <text evidence="2">The sequence shown here is derived from an EMBL/GenBank/DDBJ whole genome shotgun (WGS) entry which is preliminary data.</text>
</comment>
<protein>
    <submittedName>
        <fullName evidence="2">Uncharacterized protein</fullName>
    </submittedName>
</protein>
<accession>A0AAV5GRW3</accession>
<evidence type="ECO:0000256" key="1">
    <source>
        <dbReference type="SAM" id="MobiDB-lite"/>
    </source>
</evidence>
<dbReference type="Proteomes" id="UP001342314">
    <property type="component" value="Unassembled WGS sequence"/>
</dbReference>
<evidence type="ECO:0000313" key="2">
    <source>
        <dbReference type="EMBL" id="GJN92250.1"/>
    </source>
</evidence>
<name>A0AAV5GRW3_9BASI</name>
<organism evidence="2 3">
    <name type="scientific">Rhodotorula paludigena</name>
    <dbReference type="NCBI Taxonomy" id="86838"/>
    <lineage>
        <taxon>Eukaryota</taxon>
        <taxon>Fungi</taxon>
        <taxon>Dikarya</taxon>
        <taxon>Basidiomycota</taxon>
        <taxon>Pucciniomycotina</taxon>
        <taxon>Microbotryomycetes</taxon>
        <taxon>Sporidiobolales</taxon>
        <taxon>Sporidiobolaceae</taxon>
        <taxon>Rhodotorula</taxon>
    </lineage>
</organism>
<evidence type="ECO:0000313" key="3">
    <source>
        <dbReference type="Proteomes" id="UP001342314"/>
    </source>
</evidence>
<keyword evidence="3" id="KW-1185">Reference proteome</keyword>
<proteinExistence type="predicted"/>
<sequence length="64" mass="7095">MTKRFYAQDTSTAKPTMPGGVKPTAWHHRREAGKEIGPVWAWPATKNELASNMQAPQTGLGHKH</sequence>